<dbReference type="Gene3D" id="1.10.132.10">
    <property type="match status" value="1"/>
</dbReference>
<accession>A0ABM8VVR0</accession>
<evidence type="ECO:0000259" key="10">
    <source>
        <dbReference type="SMART" id="SM00435"/>
    </source>
</evidence>
<reference evidence="11 12" key="1">
    <citation type="submission" date="2021-06" db="EMBL/GenBank/DDBJ databases">
        <authorList>
            <person name="Kallberg Y."/>
            <person name="Tangrot J."/>
            <person name="Rosling A."/>
        </authorList>
    </citation>
    <scope>NUCLEOTIDE SEQUENCE [LARGE SCALE GENOMIC DNA]</scope>
    <source>
        <strain evidence="11 12">120-4 pot B 10/14</strain>
    </source>
</reference>
<dbReference type="Gene3D" id="1.10.10.41">
    <property type="entry name" value="Yeast DNA topoisomerase - domain 1"/>
    <property type="match status" value="1"/>
</dbReference>
<comment type="caution">
    <text evidence="11">The sequence shown here is derived from an EMBL/GenBank/DDBJ whole genome shotgun (WGS) entry which is preliminary data.</text>
</comment>
<dbReference type="PRINTS" id="PR00416">
    <property type="entry name" value="EUTPISMRASEI"/>
</dbReference>
<dbReference type="InterPro" id="IPR036202">
    <property type="entry name" value="TopoI_DNA-bd_euk_N_sf"/>
</dbReference>
<sequence>MTNKWETLSHNGIYFWPSYTRLPPTIHLLYNNIPVRNMSLEAEEFACYFANLADNHATNVMVRNNFFADWKPLLTDTIPQIDDLDKCVFSVIKNYIKTTGHSKYNIDGDISNYEYVVLNGNKEKLKNCKVERPGIYIYSGPLSGKIKRRITPEDVTINIGKESEIPNPPDGHKWGRKHPVTGKDTEIIFSPDSKVKHLAHESKFNKALELGKHIDSIHIRYERDLISDNNVNREKATILYLIDRYGFRIGKEKDITKEPDTVGCSTFKSSNVILDDHSKSVIISFVGKSNVQCSQLVVENRIYENMQRFKAGKKSQDNIFSVKHNDVNDYISSFEHGFTSKIFRTYHASRIYNEYLCECANQTSIGFNIKHELAAKKALRFCKHEEFKTVIKNYIDPRITSDWCNKHKFPFKDLYNKSTYKILKWAENLSNISYLQNEI</sequence>
<dbReference type="InterPro" id="IPR013500">
    <property type="entry name" value="TopoI_cat_euk"/>
</dbReference>
<gene>
    <name evidence="11" type="ORF">GMARGA_LOCUS176</name>
</gene>
<comment type="similarity">
    <text evidence="2 9">Belongs to the type IB topoisomerase family.</text>
</comment>
<evidence type="ECO:0000313" key="11">
    <source>
        <dbReference type="EMBL" id="CAG8458392.1"/>
    </source>
</evidence>
<evidence type="ECO:0000256" key="4">
    <source>
        <dbReference type="ARBA" id="ARBA00019632"/>
    </source>
</evidence>
<dbReference type="EMBL" id="CAJVQB010000017">
    <property type="protein sequence ID" value="CAG8458392.1"/>
    <property type="molecule type" value="Genomic_DNA"/>
</dbReference>
<dbReference type="Gene3D" id="3.90.15.10">
    <property type="entry name" value="Topoisomerase I, Chain A, domain 3"/>
    <property type="match status" value="1"/>
</dbReference>
<evidence type="ECO:0000256" key="9">
    <source>
        <dbReference type="PROSITE-ProRule" id="PRU01382"/>
    </source>
</evidence>
<dbReference type="Gene3D" id="2.170.11.10">
    <property type="entry name" value="DNA Topoisomerase I, domain 2"/>
    <property type="match status" value="1"/>
</dbReference>
<dbReference type="InterPro" id="IPR008336">
    <property type="entry name" value="TopoI_DNA-bd_euk"/>
</dbReference>
<feature type="domain" description="DNA topoisomerase I eukaryotic-type" evidence="10">
    <location>
        <begin position="141"/>
        <end position="408"/>
    </location>
</feature>
<dbReference type="InterPro" id="IPR013034">
    <property type="entry name" value="DNA_topo_DNA_db_N_dom1"/>
</dbReference>
<proteinExistence type="inferred from homology"/>
<dbReference type="InterPro" id="IPR025834">
    <property type="entry name" value="TopoI_C_dom"/>
</dbReference>
<dbReference type="Pfam" id="PF02919">
    <property type="entry name" value="Topoisom_I_N"/>
    <property type="match status" value="1"/>
</dbReference>
<evidence type="ECO:0000256" key="1">
    <source>
        <dbReference type="ARBA" id="ARBA00000213"/>
    </source>
</evidence>
<evidence type="ECO:0000256" key="8">
    <source>
        <dbReference type="ARBA" id="ARBA00033297"/>
    </source>
</evidence>
<evidence type="ECO:0000256" key="7">
    <source>
        <dbReference type="ARBA" id="ARBA00023235"/>
    </source>
</evidence>
<dbReference type="InterPro" id="IPR013499">
    <property type="entry name" value="TopoI_euk"/>
</dbReference>
<organism evidence="11 12">
    <name type="scientific">Gigaspora margarita</name>
    <dbReference type="NCBI Taxonomy" id="4874"/>
    <lineage>
        <taxon>Eukaryota</taxon>
        <taxon>Fungi</taxon>
        <taxon>Fungi incertae sedis</taxon>
        <taxon>Mucoromycota</taxon>
        <taxon>Glomeromycotina</taxon>
        <taxon>Glomeromycetes</taxon>
        <taxon>Diversisporales</taxon>
        <taxon>Gigasporaceae</taxon>
        <taxon>Gigaspora</taxon>
    </lineage>
</organism>
<evidence type="ECO:0000256" key="2">
    <source>
        <dbReference type="ARBA" id="ARBA00006645"/>
    </source>
</evidence>
<dbReference type="EC" id="5.6.2.1" evidence="3"/>
<dbReference type="SUPFAM" id="SSF56741">
    <property type="entry name" value="Eukaryotic DNA topoisomerase I, N-terminal DNA-binding fragment"/>
    <property type="match status" value="1"/>
</dbReference>
<dbReference type="PROSITE" id="PS52038">
    <property type="entry name" value="TOPO_IB_2"/>
    <property type="match status" value="1"/>
</dbReference>
<dbReference type="Pfam" id="PF14370">
    <property type="entry name" value="Topo_C_assoc"/>
    <property type="match status" value="1"/>
</dbReference>
<keyword evidence="5 9" id="KW-0799">Topoisomerase</keyword>
<evidence type="ECO:0000313" key="12">
    <source>
        <dbReference type="Proteomes" id="UP000789901"/>
    </source>
</evidence>
<dbReference type="InterPro" id="IPR014711">
    <property type="entry name" value="TopoI_cat_a-hlx-sub_euk"/>
</dbReference>
<keyword evidence="7 9" id="KW-0413">Isomerase</keyword>
<protein>
    <recommendedName>
        <fullName evidence="4">DNA topoisomerase 1</fullName>
        <ecNumber evidence="3">5.6.2.1</ecNumber>
    </recommendedName>
    <alternativeName>
        <fullName evidence="8">DNA topoisomerase I</fullName>
    </alternativeName>
</protein>
<dbReference type="InterPro" id="IPR013030">
    <property type="entry name" value="DNA_topo_DNA_db_N_dom2"/>
</dbReference>
<feature type="active site" description="O-(3'-phospho-DNA)-tyrosine intermediate" evidence="9">
    <location>
        <position position="394"/>
    </location>
</feature>
<comment type="catalytic activity">
    <reaction evidence="1 9">
        <text>ATP-independent breakage of single-stranded DNA, followed by passage and rejoining.</text>
        <dbReference type="EC" id="5.6.2.1"/>
    </reaction>
</comment>
<keyword evidence="12" id="KW-1185">Reference proteome</keyword>
<dbReference type="SUPFAM" id="SSF56349">
    <property type="entry name" value="DNA breaking-rejoining enzymes"/>
    <property type="match status" value="1"/>
</dbReference>
<dbReference type="SMART" id="SM00435">
    <property type="entry name" value="TOPEUc"/>
    <property type="match status" value="1"/>
</dbReference>
<dbReference type="InterPro" id="IPR001631">
    <property type="entry name" value="TopoI"/>
</dbReference>
<evidence type="ECO:0000256" key="5">
    <source>
        <dbReference type="ARBA" id="ARBA00023029"/>
    </source>
</evidence>
<keyword evidence="6 9" id="KW-0238">DNA-binding</keyword>
<evidence type="ECO:0000256" key="6">
    <source>
        <dbReference type="ARBA" id="ARBA00023125"/>
    </source>
</evidence>
<evidence type="ECO:0000256" key="3">
    <source>
        <dbReference type="ARBA" id="ARBA00012891"/>
    </source>
</evidence>
<dbReference type="InterPro" id="IPR051062">
    <property type="entry name" value="Topoisomerase_IB"/>
</dbReference>
<dbReference type="PANTHER" id="PTHR10290:SF3">
    <property type="entry name" value="DNA TOPOISOMERASE 1"/>
    <property type="match status" value="1"/>
</dbReference>
<name>A0ABM8VVR0_GIGMA</name>
<dbReference type="PANTHER" id="PTHR10290">
    <property type="entry name" value="DNA TOPOISOMERASE I"/>
    <property type="match status" value="1"/>
</dbReference>
<dbReference type="Proteomes" id="UP000789901">
    <property type="component" value="Unassembled WGS sequence"/>
</dbReference>
<dbReference type="InterPro" id="IPR011010">
    <property type="entry name" value="DNA_brk_join_enz"/>
</dbReference>
<dbReference type="InterPro" id="IPR014727">
    <property type="entry name" value="TopoI_cat_a/b-sub_euk"/>
</dbReference>
<dbReference type="Pfam" id="PF01028">
    <property type="entry name" value="Topoisom_I"/>
    <property type="match status" value="1"/>
</dbReference>